<evidence type="ECO:0000313" key="1">
    <source>
        <dbReference type="EMBL" id="EFO86353.1"/>
    </source>
</evidence>
<reference evidence="1" key="1">
    <citation type="submission" date="2007-07" db="EMBL/GenBank/DDBJ databases">
        <title>PCAP assembly of the Caenorhabditis remanei genome.</title>
        <authorList>
            <consortium name="The Caenorhabditis remanei Sequencing Consortium"/>
            <person name="Wilson R.K."/>
        </authorList>
    </citation>
    <scope>NUCLEOTIDE SEQUENCE [LARGE SCALE GENOMIC DNA]</scope>
    <source>
        <strain evidence="1">PB4641</strain>
    </source>
</reference>
<dbReference type="AlphaFoldDB" id="E3LGE8"/>
<organism evidence="2">
    <name type="scientific">Caenorhabditis remanei</name>
    <name type="common">Caenorhabditis vulgaris</name>
    <dbReference type="NCBI Taxonomy" id="31234"/>
    <lineage>
        <taxon>Eukaryota</taxon>
        <taxon>Metazoa</taxon>
        <taxon>Ecdysozoa</taxon>
        <taxon>Nematoda</taxon>
        <taxon>Chromadorea</taxon>
        <taxon>Rhabditida</taxon>
        <taxon>Rhabditina</taxon>
        <taxon>Rhabditomorpha</taxon>
        <taxon>Rhabditoidea</taxon>
        <taxon>Rhabditidae</taxon>
        <taxon>Peloderinae</taxon>
        <taxon>Caenorhabditis</taxon>
    </lineage>
</organism>
<proteinExistence type="predicted"/>
<evidence type="ECO:0000313" key="2">
    <source>
        <dbReference type="Proteomes" id="UP000008281"/>
    </source>
</evidence>
<name>E3LGE8_CAERE</name>
<sequence length="264" mass="30735">MQHGNRKFSLVIYRTLSEQGESGEWTKSKLGNSLEKNTFDPIYDVYHTSQKLQTIFNMKSCRITVSTNDLKPECFKPLFATILSGSYNRLVLAGECINSEHLLDLMDKARLNIELHISVFIRGDFRHDNAFKFQSFTYLHSHWARIEDLKSIRNSDEIRLKDTKFNCGDINSFLHYWVGCEEDMLNYLIVELEKNEKVDEQIILKDIKTYNATHDKKCGTFMINAADRKQRLLLVGKLTIYEGKNMVSLQTYHATAEGRNNFLQ</sequence>
<dbReference type="EMBL" id="DS268408">
    <property type="protein sequence ID" value="EFO86353.1"/>
    <property type="molecule type" value="Genomic_DNA"/>
</dbReference>
<protein>
    <submittedName>
        <fullName evidence="1">Uncharacterized protein</fullName>
    </submittedName>
</protein>
<dbReference type="HOGENOM" id="CLU_1054599_0_0_1"/>
<dbReference type="PANTHER" id="PTHR21503:SF8">
    <property type="entry name" value="F-BOX ASSOCIATED DOMAIN-CONTAINING PROTEIN-RELATED"/>
    <property type="match status" value="1"/>
</dbReference>
<dbReference type="PANTHER" id="PTHR21503">
    <property type="entry name" value="F-BOX-CONTAINING HYPOTHETICAL PROTEIN C.ELEGANS"/>
    <property type="match status" value="1"/>
</dbReference>
<dbReference type="Proteomes" id="UP000008281">
    <property type="component" value="Unassembled WGS sequence"/>
</dbReference>
<accession>E3LGE8</accession>
<keyword evidence="2" id="KW-1185">Reference proteome</keyword>
<dbReference type="InParanoid" id="E3LGE8"/>
<dbReference type="OrthoDB" id="5886877at2759"/>
<gene>
    <name evidence="1" type="ORF">CRE_01552</name>
</gene>